<feature type="domain" description="Type I restriction enzyme R protein N-terminal" evidence="1">
    <location>
        <begin position="24"/>
        <end position="119"/>
    </location>
</feature>
<keyword evidence="2" id="KW-0540">Nuclease</keyword>
<keyword evidence="2" id="KW-0255">Endonuclease</keyword>
<evidence type="ECO:0000313" key="3">
    <source>
        <dbReference type="Proteomes" id="UP001623041"/>
    </source>
</evidence>
<reference evidence="2 3" key="1">
    <citation type="submission" date="2024-11" db="EMBL/GenBank/DDBJ databases">
        <authorList>
            <person name="Lucas J.A."/>
        </authorList>
    </citation>
    <scope>NUCLEOTIDE SEQUENCE [LARGE SCALE GENOMIC DNA]</scope>
    <source>
        <strain evidence="2 3">Z 5.4</strain>
    </source>
</reference>
<evidence type="ECO:0000313" key="2">
    <source>
        <dbReference type="EMBL" id="MFK9095382.1"/>
    </source>
</evidence>
<dbReference type="RefSeq" id="WP_406583771.1">
    <property type="nucleotide sequence ID" value="NZ_JBJHQH010000044.1"/>
</dbReference>
<name>A0ABW8RS67_9BACI</name>
<accession>A0ABW8RS67</accession>
<dbReference type="Proteomes" id="UP001623041">
    <property type="component" value="Unassembled WGS sequence"/>
</dbReference>
<dbReference type="EMBL" id="JBJHQH010000044">
    <property type="protein sequence ID" value="MFK9095382.1"/>
    <property type="molecule type" value="Genomic_DNA"/>
</dbReference>
<keyword evidence="3" id="KW-1185">Reference proteome</keyword>
<sequence length="410" mass="47425">MNLKETLEMLNKVVNDNKELIKNEESTKQFLILPFLRGLGYDTYSPQEVTPEFTADFHKKNEKVDYAISINREPKIFVEAKSMNTKINKSAPQLSRYFSTFPSVRLGILTNGIEYHFFTDLNDTNIMDSKPFFAFNITNYNEEDFNHLVKFSKNLYDYETIKILAESLMYSLSFKSVIKEIFENPNDNFIKFVIKERFNFKVTQQFINTARPLVQKCIQESIAEIVSEKFDTSIHNQAMQEIAATEMDTKSPEDKKIYYTNEDLESLGTFEEFNGVKIVQPNTESYKRLLKMPIGEYSVEKGNPLSDFFVSSVLTQGSAIVGYLIGQYTNQQEDTTIYPVKSNEIANFLKVNPIVKELGFINARLGSRSNKNSTEKTYYLKSCLTNLSFRDIPNIVSKVENIDEFFSYLQ</sequence>
<dbReference type="InterPro" id="IPR029464">
    <property type="entry name" value="HSDR_N"/>
</dbReference>
<gene>
    <name evidence="2" type="ORF">ACJEBI_28525</name>
</gene>
<dbReference type="Pfam" id="PF13588">
    <property type="entry name" value="HSDR_N_2"/>
    <property type="match status" value="1"/>
</dbReference>
<protein>
    <submittedName>
        <fullName evidence="2">Type I restriction endonuclease</fullName>
    </submittedName>
</protein>
<keyword evidence="2" id="KW-0378">Hydrolase</keyword>
<dbReference type="GO" id="GO:0004519">
    <property type="term" value="F:endonuclease activity"/>
    <property type="evidence" value="ECO:0007669"/>
    <property type="project" value="UniProtKB-KW"/>
</dbReference>
<proteinExistence type="predicted"/>
<evidence type="ECO:0000259" key="1">
    <source>
        <dbReference type="Pfam" id="PF13588"/>
    </source>
</evidence>
<comment type="caution">
    <text evidence="2">The sequence shown here is derived from an EMBL/GenBank/DDBJ whole genome shotgun (WGS) entry which is preliminary data.</text>
</comment>
<organism evidence="2 3">
    <name type="scientific">Bacillus salipaludis</name>
    <dbReference type="NCBI Taxonomy" id="2547811"/>
    <lineage>
        <taxon>Bacteria</taxon>
        <taxon>Bacillati</taxon>
        <taxon>Bacillota</taxon>
        <taxon>Bacilli</taxon>
        <taxon>Bacillales</taxon>
        <taxon>Bacillaceae</taxon>
        <taxon>Bacillus</taxon>
    </lineage>
</organism>